<dbReference type="CDD" id="cd00082">
    <property type="entry name" value="HisKA"/>
    <property type="match status" value="1"/>
</dbReference>
<dbReference type="InterPro" id="IPR018062">
    <property type="entry name" value="HTH_AraC-typ_CS"/>
</dbReference>
<dbReference type="Gene3D" id="3.40.50.2300">
    <property type="match status" value="1"/>
</dbReference>
<dbReference type="SUPFAM" id="SSF63829">
    <property type="entry name" value="Calcium-dependent phosphotriesterase"/>
    <property type="match status" value="3"/>
</dbReference>
<dbReference type="Pfam" id="PF02518">
    <property type="entry name" value="HATPase_c"/>
    <property type="match status" value="1"/>
</dbReference>
<dbReference type="InterPro" id="IPR011006">
    <property type="entry name" value="CheY-like_superfamily"/>
</dbReference>
<dbReference type="RefSeq" id="WP_237868443.1">
    <property type="nucleotide sequence ID" value="NZ_JAKLTR010000002.1"/>
</dbReference>
<dbReference type="PROSITE" id="PS50110">
    <property type="entry name" value="RESPONSE_REGULATORY"/>
    <property type="match status" value="1"/>
</dbReference>
<dbReference type="InterPro" id="IPR005467">
    <property type="entry name" value="His_kinase_dom"/>
</dbReference>
<dbReference type="SUPFAM" id="SSF52172">
    <property type="entry name" value="CheY-like"/>
    <property type="match status" value="1"/>
</dbReference>
<dbReference type="InterPro" id="IPR013783">
    <property type="entry name" value="Ig-like_fold"/>
</dbReference>
<feature type="domain" description="Response regulatory" evidence="11">
    <location>
        <begin position="1090"/>
        <end position="1205"/>
    </location>
</feature>
<dbReference type="SMART" id="SM00387">
    <property type="entry name" value="HATPase_c"/>
    <property type="match status" value="1"/>
</dbReference>
<dbReference type="InterPro" id="IPR009057">
    <property type="entry name" value="Homeodomain-like_sf"/>
</dbReference>
<dbReference type="SMART" id="SM00342">
    <property type="entry name" value="HTH_ARAC"/>
    <property type="match status" value="1"/>
</dbReference>
<gene>
    <name evidence="12" type="ORF">LZZ85_02945</name>
</gene>
<evidence type="ECO:0000256" key="2">
    <source>
        <dbReference type="ARBA" id="ARBA00012438"/>
    </source>
</evidence>
<dbReference type="InterPro" id="IPR004358">
    <property type="entry name" value="Sig_transdc_His_kin-like_C"/>
</dbReference>
<dbReference type="EMBL" id="JAKLTR010000002">
    <property type="protein sequence ID" value="MCG2613214.1"/>
    <property type="molecule type" value="Genomic_DNA"/>
</dbReference>
<dbReference type="PANTHER" id="PTHR43547">
    <property type="entry name" value="TWO-COMPONENT HISTIDINE KINASE"/>
    <property type="match status" value="1"/>
</dbReference>
<dbReference type="SMART" id="SM00448">
    <property type="entry name" value="REC"/>
    <property type="match status" value="1"/>
</dbReference>
<dbReference type="EC" id="2.7.13.3" evidence="2"/>
<dbReference type="Gene3D" id="3.30.565.10">
    <property type="entry name" value="Histidine kinase-like ATPase, C-terminal domain"/>
    <property type="match status" value="1"/>
</dbReference>
<dbReference type="Pfam" id="PF00072">
    <property type="entry name" value="Response_reg"/>
    <property type="match status" value="1"/>
</dbReference>
<dbReference type="Pfam" id="PF07495">
    <property type="entry name" value="Y_Y_Y"/>
    <property type="match status" value="1"/>
</dbReference>
<dbReference type="Pfam" id="PF07494">
    <property type="entry name" value="Reg_prop"/>
    <property type="match status" value="4"/>
</dbReference>
<keyword evidence="5" id="KW-0238">DNA-binding</keyword>
<keyword evidence="8" id="KW-0472">Membrane</keyword>
<dbReference type="InterPro" id="IPR001789">
    <property type="entry name" value="Sig_transdc_resp-reg_receiver"/>
</dbReference>
<reference evidence="12" key="1">
    <citation type="submission" date="2022-01" db="EMBL/GenBank/DDBJ databases">
        <authorList>
            <person name="Jo J.-H."/>
            <person name="Im W.-T."/>
        </authorList>
    </citation>
    <scope>NUCLEOTIDE SEQUENCE</scope>
    <source>
        <strain evidence="12">NA20</strain>
    </source>
</reference>
<keyword evidence="4" id="KW-0805">Transcription regulation</keyword>
<dbReference type="SUPFAM" id="SSF47384">
    <property type="entry name" value="Homodimeric domain of signal transducing histidine kinase"/>
    <property type="match status" value="1"/>
</dbReference>
<dbReference type="Gene3D" id="1.10.10.60">
    <property type="entry name" value="Homeodomain-like"/>
    <property type="match status" value="1"/>
</dbReference>
<feature type="domain" description="Histidine kinase" evidence="10">
    <location>
        <begin position="826"/>
        <end position="1040"/>
    </location>
</feature>
<evidence type="ECO:0000256" key="3">
    <source>
        <dbReference type="ARBA" id="ARBA00022553"/>
    </source>
</evidence>
<dbReference type="InterPro" id="IPR003594">
    <property type="entry name" value="HATPase_dom"/>
</dbReference>
<evidence type="ECO:0000313" key="12">
    <source>
        <dbReference type="EMBL" id="MCG2613214.1"/>
    </source>
</evidence>
<dbReference type="Pfam" id="PF00512">
    <property type="entry name" value="HisKA"/>
    <property type="match status" value="1"/>
</dbReference>
<dbReference type="InterPro" id="IPR003661">
    <property type="entry name" value="HisK_dim/P_dom"/>
</dbReference>
<dbReference type="Gene3D" id="1.10.287.130">
    <property type="match status" value="1"/>
</dbReference>
<dbReference type="PROSITE" id="PS01124">
    <property type="entry name" value="HTH_ARAC_FAMILY_2"/>
    <property type="match status" value="1"/>
</dbReference>
<evidence type="ECO:0000259" key="11">
    <source>
        <dbReference type="PROSITE" id="PS50110"/>
    </source>
</evidence>
<keyword evidence="3 7" id="KW-0597">Phosphoprotein</keyword>
<evidence type="ECO:0000256" key="5">
    <source>
        <dbReference type="ARBA" id="ARBA00023125"/>
    </source>
</evidence>
<dbReference type="SUPFAM" id="SSF55874">
    <property type="entry name" value="ATPase domain of HSP90 chaperone/DNA topoisomerase II/histidine kinase"/>
    <property type="match status" value="1"/>
</dbReference>
<keyword evidence="8" id="KW-0812">Transmembrane</keyword>
<dbReference type="InterPro" id="IPR018060">
    <property type="entry name" value="HTH_AraC"/>
</dbReference>
<dbReference type="Proteomes" id="UP001165367">
    <property type="component" value="Unassembled WGS sequence"/>
</dbReference>
<dbReference type="CDD" id="cd00075">
    <property type="entry name" value="HATPase"/>
    <property type="match status" value="1"/>
</dbReference>
<keyword evidence="6" id="KW-0804">Transcription</keyword>
<comment type="caution">
    <text evidence="12">The sequence shown here is derived from an EMBL/GenBank/DDBJ whole genome shotgun (WGS) entry which is preliminary data.</text>
</comment>
<feature type="modified residue" description="4-aspartylphosphate" evidence="7">
    <location>
        <position position="1138"/>
    </location>
</feature>
<feature type="domain" description="HTH araC/xylS-type" evidence="9">
    <location>
        <begin position="1237"/>
        <end position="1336"/>
    </location>
</feature>
<proteinExistence type="predicted"/>
<dbReference type="Gene3D" id="2.130.10.10">
    <property type="entry name" value="YVTN repeat-like/Quinoprotein amine dehydrogenase"/>
    <property type="match status" value="2"/>
</dbReference>
<evidence type="ECO:0000256" key="6">
    <source>
        <dbReference type="ARBA" id="ARBA00023163"/>
    </source>
</evidence>
<feature type="transmembrane region" description="Helical" evidence="8">
    <location>
        <begin position="772"/>
        <end position="790"/>
    </location>
</feature>
<dbReference type="SUPFAM" id="SSF46689">
    <property type="entry name" value="Homeodomain-like"/>
    <property type="match status" value="1"/>
</dbReference>
<accession>A0ABS9KLM9</accession>
<dbReference type="InterPro" id="IPR036097">
    <property type="entry name" value="HisK_dim/P_sf"/>
</dbReference>
<evidence type="ECO:0000313" key="13">
    <source>
        <dbReference type="Proteomes" id="UP001165367"/>
    </source>
</evidence>
<dbReference type="Pfam" id="PF12833">
    <property type="entry name" value="HTH_18"/>
    <property type="match status" value="1"/>
</dbReference>
<dbReference type="Gene3D" id="2.60.40.10">
    <property type="entry name" value="Immunoglobulins"/>
    <property type="match status" value="1"/>
</dbReference>
<dbReference type="PRINTS" id="PR00344">
    <property type="entry name" value="BCTRLSENSOR"/>
</dbReference>
<evidence type="ECO:0000256" key="4">
    <source>
        <dbReference type="ARBA" id="ARBA00023015"/>
    </source>
</evidence>
<evidence type="ECO:0000259" key="10">
    <source>
        <dbReference type="PROSITE" id="PS50109"/>
    </source>
</evidence>
<evidence type="ECO:0000256" key="1">
    <source>
        <dbReference type="ARBA" id="ARBA00000085"/>
    </source>
</evidence>
<evidence type="ECO:0000256" key="7">
    <source>
        <dbReference type="PROSITE-ProRule" id="PRU00169"/>
    </source>
</evidence>
<dbReference type="InterPro" id="IPR011123">
    <property type="entry name" value="Y_Y_Y"/>
</dbReference>
<evidence type="ECO:0000259" key="9">
    <source>
        <dbReference type="PROSITE" id="PS01124"/>
    </source>
</evidence>
<protein>
    <recommendedName>
        <fullName evidence="2">histidine kinase</fullName>
        <ecNumber evidence="2">2.7.13.3</ecNumber>
    </recommendedName>
</protein>
<dbReference type="SMART" id="SM00388">
    <property type="entry name" value="HisKA"/>
    <property type="match status" value="1"/>
</dbReference>
<dbReference type="PROSITE" id="PS00041">
    <property type="entry name" value="HTH_ARAC_FAMILY_1"/>
    <property type="match status" value="1"/>
</dbReference>
<evidence type="ECO:0000256" key="8">
    <source>
        <dbReference type="SAM" id="Phobius"/>
    </source>
</evidence>
<dbReference type="InterPro" id="IPR036890">
    <property type="entry name" value="HATPase_C_sf"/>
</dbReference>
<name>A0ABS9KLM9_9BACT</name>
<organism evidence="12 13">
    <name type="scientific">Terrimonas ginsenosidimutans</name>
    <dbReference type="NCBI Taxonomy" id="2908004"/>
    <lineage>
        <taxon>Bacteria</taxon>
        <taxon>Pseudomonadati</taxon>
        <taxon>Bacteroidota</taxon>
        <taxon>Chitinophagia</taxon>
        <taxon>Chitinophagales</taxon>
        <taxon>Chitinophagaceae</taxon>
        <taxon>Terrimonas</taxon>
    </lineage>
</organism>
<dbReference type="PROSITE" id="PS50109">
    <property type="entry name" value="HIS_KIN"/>
    <property type="match status" value="1"/>
</dbReference>
<keyword evidence="8" id="KW-1133">Transmembrane helix</keyword>
<dbReference type="PANTHER" id="PTHR43547:SF2">
    <property type="entry name" value="HYBRID SIGNAL TRANSDUCTION HISTIDINE KINASE C"/>
    <property type="match status" value="1"/>
</dbReference>
<dbReference type="InterPro" id="IPR011110">
    <property type="entry name" value="Reg_prop"/>
</dbReference>
<keyword evidence="13" id="KW-1185">Reference proteome</keyword>
<sequence length="1352" mass="153490">MLLKKNILLLVLLLAGITGFCNRFPVRTLGIDAGLSNNAVTCIYQDQRGFMWFGTYDGLNRYNGYNFDVFRNKIGDSTSLLTNSVYSIDGDPLRRIWVGGQKGACLFDPSKSAFESVYYYSADRKQLSPVKDNVHVVRSVGDRMLIGTNHSGLLVFEAGAKTGKQISLPGTAANQTTYDVTAIEAGADGSVWIFIQQQGVFKYNTRTGQLALVNDHIKQANCFKRSSAGTLWVGNEKGLYRYDGKNNQYSSSYLATPCKVVSISEDSKGILWIASDGGGLLFLDQSSPEAKTFTDLDGRSPINSNAVYSIYEDKDGRKWIGTLRGGINIIEPHVERFRQVSYMKAGPADAADNFILSFCEDRTGNLWIGTDGAGLKYWNRKANSFQEYRRQPSVPGSLSSNFITNIFCDENDHTWVSTWFGGVSRFDPATKQFKQYRLFNDKTGEAENNVWVLYEDKQKRLWAGATNDGSLYYYEPAKDQFVLFDDKVQNLQCIAEDSKGELWGGNYAELIRVDRVQKKHRVYSVGYTIRSIHEDAAHNFWVGTQEGGLLLFDRNTGHYEQFTTNEGLPNNTILRILEDKKGHLWLSTYNGLSRFDIKTRTFRNYSRLDGLQNNQFSFNAALELRNGEFAFGGIHGFNLFYPDSVRDESVSPPIFLTGLTIDGRTAGEVPRYITGRENENIRKVKLPYDRAVVTLDFLALAYADADKISYAYLLEGWDKNWNNVNSIRTANYSRLQEGNYSFYVKIKKPDGKWSDPELLLEITVLPPWYRTWWAYTLYLLAAALAIYLYIRYTKRQERLRYEIKLAHIENEKDRELTEKKLSFFTNVAHEFRTPVSLIINPLREIIQGRQPEKDKQELNIVYRNARRLLSLVDQLLLFRKADSGADVLKISRLNVTDICNEVFQCFVQQAKTKNIRFEFVVPEQPLEIYGDNEKLEIVLFNLFSNAFKYTPSGGTIQCRVEDTADGVVIRVLDTGCGIGKEDAARVFERFQQASARAPKTGFGIGLYLSKAFIESHGGTITLNSVPGKGSEFVITLKKGKTHLPEDYILFTNENEHQLLGELIEEQVPVVNVTKSPEAPLSEELVTDKKTILVVDDNIEMREYLQHIFNQNYIIFTAPNGLEGFEQAGHHMPDLIISDVNMDGIDGLELCRRLKRSEGLGHIPVILLTASSSAEAQLKGIEGGADDYITKPFDAQLLLARVNSILKNRNALQRYFFDKITLQDSAVKVPAEYRDFLKQCIHLVEDNIETENFTIQQFARAMGMSRSALYNKVKHISGQSLNAFVRSIRLRRAAVLMIRERMNVNQAAFQVGIGDVRYFREQFVKLFGMTPSEYIKKYRQSFNGDLNLLKSDQ</sequence>
<comment type="catalytic activity">
    <reaction evidence="1">
        <text>ATP + protein L-histidine = ADP + protein N-phospho-L-histidine.</text>
        <dbReference type="EC" id="2.7.13.3"/>
    </reaction>
</comment>
<dbReference type="InterPro" id="IPR015943">
    <property type="entry name" value="WD40/YVTN_repeat-like_dom_sf"/>
</dbReference>